<dbReference type="RefSeq" id="WP_169277790.1">
    <property type="nucleotide sequence ID" value="NZ_JABBCP010000007.1"/>
</dbReference>
<dbReference type="Pfam" id="PF13240">
    <property type="entry name" value="Zn_Ribbon_1"/>
    <property type="match status" value="1"/>
</dbReference>
<dbReference type="AlphaFoldDB" id="A0A7X9YIU6"/>
<evidence type="ECO:0000259" key="4">
    <source>
        <dbReference type="Pfam" id="PF14018"/>
    </source>
</evidence>
<sequence>MFCGNCGQKLADGAKFCPSCGSPVAGSAPASAPAPVPAPVYTPAPTGDSGPYSSAAPGQAPQDFSYQTNSNPYVAPTPVTPRGGMPFVPIQADRSLPMWIILSIVTCGIYSWYFLYELARDMNVMCQNDGETTPGLAQFILLSIVTCGFYAYWWYYKIGNRMQTNAPRYGLQFQENGTTILMWQIVGALLCGLGPIFAMNIIIKNTNAMAAAYNARMGA</sequence>
<dbReference type="EMBL" id="JABBCP010000007">
    <property type="protein sequence ID" value="NMF56209.1"/>
    <property type="molecule type" value="Genomic_DNA"/>
</dbReference>
<dbReference type="InterPro" id="IPR026870">
    <property type="entry name" value="Zinc_ribbon_dom"/>
</dbReference>
<keyword evidence="6" id="KW-1185">Reference proteome</keyword>
<keyword evidence="2" id="KW-0812">Transmembrane</keyword>
<feature type="region of interest" description="Disordered" evidence="1">
    <location>
        <begin position="39"/>
        <end position="59"/>
    </location>
</feature>
<gene>
    <name evidence="5" type="ORF">HF320_07705</name>
</gene>
<proteinExistence type="predicted"/>
<reference evidence="5 6" key="1">
    <citation type="submission" date="2020-04" db="EMBL/GenBank/DDBJ databases">
        <title>Collinsella sp. KGMB02528 nov., an anaerobic actinobacterium isolated from human feces.</title>
        <authorList>
            <person name="Han K.-I."/>
            <person name="Eom M.K."/>
            <person name="Kim J.-S."/>
            <person name="Lee K.C."/>
            <person name="Suh M.K."/>
            <person name="Park S.-H."/>
            <person name="Lee J.H."/>
            <person name="Kang S.W."/>
            <person name="Park J.-E."/>
            <person name="Oh B.S."/>
            <person name="Yu S.Y."/>
            <person name="Choi S.-H."/>
            <person name="Lee D.H."/>
            <person name="Yoon H."/>
            <person name="Kim B.-Y."/>
            <person name="Lee J.H."/>
            <person name="Lee J.-S."/>
        </authorList>
    </citation>
    <scope>NUCLEOTIDE SEQUENCE [LARGE SCALE GENOMIC DNA]</scope>
    <source>
        <strain evidence="5 6">KGMB02528</strain>
    </source>
</reference>
<evidence type="ECO:0000313" key="6">
    <source>
        <dbReference type="Proteomes" id="UP000546970"/>
    </source>
</evidence>
<feature type="transmembrane region" description="Helical" evidence="2">
    <location>
        <begin position="177"/>
        <end position="203"/>
    </location>
</feature>
<feature type="domain" description="DUF4234" evidence="4">
    <location>
        <begin position="94"/>
        <end position="163"/>
    </location>
</feature>
<protein>
    <submittedName>
        <fullName evidence="5">DUF4234 domain-containing protein</fullName>
    </submittedName>
</protein>
<organism evidence="5 6">
    <name type="scientific">Collinsella acetigenes</name>
    <dbReference type="NCBI Taxonomy" id="2713419"/>
    <lineage>
        <taxon>Bacteria</taxon>
        <taxon>Bacillati</taxon>
        <taxon>Actinomycetota</taxon>
        <taxon>Coriobacteriia</taxon>
        <taxon>Coriobacteriales</taxon>
        <taxon>Coriobacteriaceae</taxon>
        <taxon>Collinsella</taxon>
    </lineage>
</organism>
<dbReference type="Proteomes" id="UP000546970">
    <property type="component" value="Unassembled WGS sequence"/>
</dbReference>
<evidence type="ECO:0000313" key="5">
    <source>
        <dbReference type="EMBL" id="NMF56209.1"/>
    </source>
</evidence>
<evidence type="ECO:0000256" key="1">
    <source>
        <dbReference type="SAM" id="MobiDB-lite"/>
    </source>
</evidence>
<evidence type="ECO:0000256" key="2">
    <source>
        <dbReference type="SAM" id="Phobius"/>
    </source>
</evidence>
<dbReference type="Pfam" id="PF14018">
    <property type="entry name" value="DUF4234"/>
    <property type="match status" value="1"/>
</dbReference>
<evidence type="ECO:0000259" key="3">
    <source>
        <dbReference type="Pfam" id="PF13240"/>
    </source>
</evidence>
<feature type="domain" description="Zinc-ribbon" evidence="3">
    <location>
        <begin position="2"/>
        <end position="24"/>
    </location>
</feature>
<accession>A0A7X9YIU6</accession>
<feature type="transmembrane region" description="Helical" evidence="2">
    <location>
        <begin position="136"/>
        <end position="156"/>
    </location>
</feature>
<keyword evidence="2" id="KW-1133">Transmembrane helix</keyword>
<keyword evidence="2" id="KW-0472">Membrane</keyword>
<feature type="transmembrane region" description="Helical" evidence="2">
    <location>
        <begin position="96"/>
        <end position="116"/>
    </location>
</feature>
<dbReference type="InterPro" id="IPR025328">
    <property type="entry name" value="DUF4234"/>
</dbReference>
<comment type="caution">
    <text evidence="5">The sequence shown here is derived from an EMBL/GenBank/DDBJ whole genome shotgun (WGS) entry which is preliminary data.</text>
</comment>
<name>A0A7X9YIU6_9ACTN</name>